<evidence type="ECO:0000256" key="1">
    <source>
        <dbReference type="SAM" id="Phobius"/>
    </source>
</evidence>
<accession>A0ABT4Q8K7</accession>
<keyword evidence="3" id="KW-1185">Reference proteome</keyword>
<evidence type="ECO:0000313" key="2">
    <source>
        <dbReference type="EMBL" id="MCZ8513163.1"/>
    </source>
</evidence>
<comment type="caution">
    <text evidence="2">The sequence shown here is derived from an EMBL/GenBank/DDBJ whole genome shotgun (WGS) entry which is preliminary data.</text>
</comment>
<evidence type="ECO:0000313" key="3">
    <source>
        <dbReference type="Proteomes" id="UP001527882"/>
    </source>
</evidence>
<keyword evidence="1" id="KW-0812">Transmembrane</keyword>
<organism evidence="2 3">
    <name type="scientific">Paenibacillus gyeongsangnamensis</name>
    <dbReference type="NCBI Taxonomy" id="3388067"/>
    <lineage>
        <taxon>Bacteria</taxon>
        <taxon>Bacillati</taxon>
        <taxon>Bacillota</taxon>
        <taxon>Bacilli</taxon>
        <taxon>Bacillales</taxon>
        <taxon>Paenibacillaceae</taxon>
        <taxon>Paenibacillus</taxon>
    </lineage>
</organism>
<keyword evidence="1" id="KW-0472">Membrane</keyword>
<reference evidence="2 3" key="1">
    <citation type="submission" date="2022-12" db="EMBL/GenBank/DDBJ databases">
        <title>Draft genome sequence of Paenibacillus sp. dW9.</title>
        <authorList>
            <person name="Choi E.-W."/>
            <person name="Kim D.-U."/>
        </authorList>
    </citation>
    <scope>NUCLEOTIDE SEQUENCE [LARGE SCALE GENOMIC DNA]</scope>
    <source>
        <strain evidence="3">dW9</strain>
    </source>
</reference>
<keyword evidence="1" id="KW-1133">Transmembrane helix</keyword>
<dbReference type="RefSeq" id="WP_269881891.1">
    <property type="nucleotide sequence ID" value="NZ_JAQAGZ010000007.1"/>
</dbReference>
<gene>
    <name evidence="2" type="ORF">O9H85_12150</name>
</gene>
<protein>
    <recommendedName>
        <fullName evidence="4">DUF998 domain-containing protein</fullName>
    </recommendedName>
</protein>
<feature type="transmembrane region" description="Helical" evidence="1">
    <location>
        <begin position="20"/>
        <end position="41"/>
    </location>
</feature>
<dbReference type="Proteomes" id="UP001527882">
    <property type="component" value="Unassembled WGS sequence"/>
</dbReference>
<sequence length="149" mass="15777">MPNVIKDAIMDGNYEREARFAAMIAMIGALFLLVGTLLHPMHEDPNMPAAAFKEYAADPNWVASHLTQLSGVFLMVASLVLLARRIAGGPAGAAVTLGAVSAAASLAVAAALQAVDGIALKVMVNTWQRPRGTKKTLFSILYLLSDKSR</sequence>
<feature type="transmembrane region" description="Helical" evidence="1">
    <location>
        <begin position="61"/>
        <end position="82"/>
    </location>
</feature>
<proteinExistence type="predicted"/>
<name>A0ABT4Q8K7_9BACL</name>
<feature type="transmembrane region" description="Helical" evidence="1">
    <location>
        <begin position="94"/>
        <end position="115"/>
    </location>
</feature>
<dbReference type="EMBL" id="JAQAGZ010000007">
    <property type="protein sequence ID" value="MCZ8513163.1"/>
    <property type="molecule type" value="Genomic_DNA"/>
</dbReference>
<evidence type="ECO:0008006" key="4">
    <source>
        <dbReference type="Google" id="ProtNLM"/>
    </source>
</evidence>